<dbReference type="PROSITE" id="PS00138">
    <property type="entry name" value="SUBTILASE_SER"/>
    <property type="match status" value="1"/>
</dbReference>
<dbReference type="PRINTS" id="PR00723">
    <property type="entry name" value="SUBTILISIN"/>
</dbReference>
<dbReference type="PROSITE" id="PS00136">
    <property type="entry name" value="SUBTILASE_ASP"/>
    <property type="match status" value="1"/>
</dbReference>
<evidence type="ECO:0000259" key="12">
    <source>
        <dbReference type="Pfam" id="PF00082"/>
    </source>
</evidence>
<dbReference type="InterPro" id="IPR023828">
    <property type="entry name" value="Peptidase_S8_Ser-AS"/>
</dbReference>
<feature type="active site" description="Charge relay system" evidence="8 9">
    <location>
        <position position="606"/>
    </location>
</feature>
<dbReference type="Pfam" id="PF05922">
    <property type="entry name" value="Inhibitor_I9"/>
    <property type="match status" value="1"/>
</dbReference>
<evidence type="ECO:0000256" key="8">
    <source>
        <dbReference type="PIRSR" id="PIRSR615500-1"/>
    </source>
</evidence>
<keyword evidence="4 11" id="KW-0732">Signal</keyword>
<dbReference type="Pfam" id="PF17766">
    <property type="entry name" value="fn3_6"/>
    <property type="match status" value="1"/>
</dbReference>
<feature type="domain" description="Peptidase S8/S53" evidence="12">
    <location>
        <begin position="161"/>
        <end position="652"/>
    </location>
</feature>
<gene>
    <name evidence="15" type="ORF">GOP47_0001908</name>
</gene>
<dbReference type="InterPro" id="IPR010259">
    <property type="entry name" value="S8pro/Inhibitor_I9"/>
</dbReference>
<evidence type="ECO:0000313" key="16">
    <source>
        <dbReference type="Proteomes" id="UP000886520"/>
    </source>
</evidence>
<dbReference type="InterPro" id="IPR045051">
    <property type="entry name" value="SBT"/>
</dbReference>
<evidence type="ECO:0000256" key="9">
    <source>
        <dbReference type="PROSITE-ProRule" id="PRU01240"/>
    </source>
</evidence>
<evidence type="ECO:0000313" key="15">
    <source>
        <dbReference type="EMBL" id="KAI5082165.1"/>
    </source>
</evidence>
<dbReference type="InterPro" id="IPR034197">
    <property type="entry name" value="Peptidases_S8_3"/>
</dbReference>
<dbReference type="PROSITE" id="PS51892">
    <property type="entry name" value="SUBTILASE"/>
    <property type="match status" value="1"/>
</dbReference>
<keyword evidence="5 9" id="KW-0378">Hydrolase</keyword>
<evidence type="ECO:0000256" key="11">
    <source>
        <dbReference type="SAM" id="SignalP"/>
    </source>
</evidence>
<feature type="domain" description="Inhibitor I9" evidence="13">
    <location>
        <begin position="71"/>
        <end position="132"/>
    </location>
</feature>
<dbReference type="InterPro" id="IPR015500">
    <property type="entry name" value="Peptidase_S8_subtilisin-rel"/>
</dbReference>
<dbReference type="InterPro" id="IPR023827">
    <property type="entry name" value="Peptidase_S8_Asp-AS"/>
</dbReference>
<accession>A0A9D4ZR50</accession>
<sequence length="832" mass="88761">MMVGNNALLVLIGLLCTLLGGKLDVQAISDVHIVLLEPPSFVQRNELLQGKMYKDQGAFSKVRDMAMLHRSLLEQSHNNILQEVFGAEAMERKLYSYTYLVNGFAATMSSQEAAIFRRIPKVIRVEKDSKMEKLTTYTPTYLGLPYKAWGKTSPSSVGGAGEGIVIGMVDTGIDPSHPSFANTTSNPYYNPKYFTRHFKGECEAITNEDQQSFCNGKIVAAHHFAKAAKRSGLFNPTVDYDSPFDGDGHGTHTSSIAAGNYGTVVQVAGMIFGNASGMAPRARLAIYKALYPSFGGFYSDVVAAIEKAVEDGVDILNLSIGPSRPPRGVATFFNVVDLALLVAVKAGVFVVQAAGNLGSSPFSVVSFSPWIFTVAATRHDRTYPNSIILGNNSTINGLGLSLGTKGTRMQSLVLAKDAARNYTVEEIALEECQGGQNFEKDEVEGKILVCTFTLSFLIGRASVKNVEATAKELSASGVIFTISSWMQGINLHVEFMPVEIPMIIIPSASDSKALLDYCTGSSLKGLYEQPSGRIVGANARYSHETPRVASYSSRGPDPATFNFRAADVLKPNIAAPGSYIWGAWTPHGVDAEDFEGEKFALLSGTSMATPHIAGIAALVKQSNPDLSVSGIASALSTTAIMRDGKGSSLLTEDLLSPKRSDLATPFDVGCGLVNATAAMNPGLIFNAGYKDYVRFLCAVDGAAGEVKRALGKSCASIGASKELATNLNAPYITIAALEGRLTVIREVMHVGNSTELYEVSVKVPEGVSLEVSPSIFMLDCKEAQRLEVTVEPSSSRRKSTPSFGSILFKGSHGHSAQIPVVIISTSAASGKH</sequence>
<name>A0A9D4ZR50_ADICA</name>
<comment type="caution">
    <text evidence="15">The sequence shown here is derived from an EMBL/GenBank/DDBJ whole genome shotgun (WGS) entry which is preliminary data.</text>
</comment>
<comment type="similarity">
    <text evidence="2 9 10">Belongs to the peptidase S8 family.</text>
</comment>
<dbReference type="GO" id="GO:0004252">
    <property type="term" value="F:serine-type endopeptidase activity"/>
    <property type="evidence" value="ECO:0007669"/>
    <property type="project" value="UniProtKB-UniRule"/>
</dbReference>
<evidence type="ECO:0000259" key="13">
    <source>
        <dbReference type="Pfam" id="PF05922"/>
    </source>
</evidence>
<evidence type="ECO:0000256" key="5">
    <source>
        <dbReference type="ARBA" id="ARBA00022801"/>
    </source>
</evidence>
<evidence type="ECO:0000256" key="3">
    <source>
        <dbReference type="ARBA" id="ARBA00022670"/>
    </source>
</evidence>
<dbReference type="InterPro" id="IPR041469">
    <property type="entry name" value="Subtilisin-like_FN3"/>
</dbReference>
<keyword evidence="7" id="KW-0325">Glycoprotein</keyword>
<proteinExistence type="inferred from homology"/>
<comment type="subcellular location">
    <subcellularLocation>
        <location evidence="1">Secreted</location>
    </subcellularLocation>
</comment>
<keyword evidence="6 9" id="KW-0720">Serine protease</keyword>
<dbReference type="Gene3D" id="3.30.70.80">
    <property type="entry name" value="Peptidase S8 propeptide/proteinase inhibitor I9"/>
    <property type="match status" value="1"/>
</dbReference>
<keyword evidence="16" id="KW-1185">Reference proteome</keyword>
<dbReference type="InterPro" id="IPR036852">
    <property type="entry name" value="Peptidase_S8/S53_dom_sf"/>
</dbReference>
<dbReference type="Proteomes" id="UP000886520">
    <property type="component" value="Chromosome 2"/>
</dbReference>
<evidence type="ECO:0000259" key="14">
    <source>
        <dbReference type="Pfam" id="PF17766"/>
    </source>
</evidence>
<dbReference type="InterPro" id="IPR037045">
    <property type="entry name" value="S8pro/Inhibitor_I9_sf"/>
</dbReference>
<dbReference type="AlphaFoldDB" id="A0A9D4ZR50"/>
<evidence type="ECO:0008006" key="17">
    <source>
        <dbReference type="Google" id="ProtNLM"/>
    </source>
</evidence>
<evidence type="ECO:0000256" key="10">
    <source>
        <dbReference type="RuleBase" id="RU003355"/>
    </source>
</evidence>
<evidence type="ECO:0000256" key="4">
    <source>
        <dbReference type="ARBA" id="ARBA00022729"/>
    </source>
</evidence>
<evidence type="ECO:0000256" key="6">
    <source>
        <dbReference type="ARBA" id="ARBA00022825"/>
    </source>
</evidence>
<evidence type="ECO:0000256" key="2">
    <source>
        <dbReference type="ARBA" id="ARBA00011073"/>
    </source>
</evidence>
<feature type="chain" id="PRO_5038517849" description="Subtilisin-like protease SBT2.5" evidence="11">
    <location>
        <begin position="28"/>
        <end position="832"/>
    </location>
</feature>
<evidence type="ECO:0000256" key="7">
    <source>
        <dbReference type="ARBA" id="ARBA00023180"/>
    </source>
</evidence>
<keyword evidence="3 9" id="KW-0645">Protease</keyword>
<dbReference type="Gene3D" id="3.50.30.30">
    <property type="match status" value="1"/>
</dbReference>
<protein>
    <recommendedName>
        <fullName evidence="17">Subtilisin-like protease SBT2.5</fullName>
    </recommendedName>
</protein>
<dbReference type="OrthoDB" id="206201at2759"/>
<dbReference type="GO" id="GO:0006508">
    <property type="term" value="P:proteolysis"/>
    <property type="evidence" value="ECO:0007669"/>
    <property type="project" value="UniProtKB-KW"/>
</dbReference>
<dbReference type="EMBL" id="JABFUD020000003">
    <property type="protein sequence ID" value="KAI5082165.1"/>
    <property type="molecule type" value="Genomic_DNA"/>
</dbReference>
<dbReference type="SUPFAM" id="SSF52743">
    <property type="entry name" value="Subtilisin-like"/>
    <property type="match status" value="1"/>
</dbReference>
<dbReference type="PANTHER" id="PTHR10795">
    <property type="entry name" value="PROPROTEIN CONVERTASE SUBTILISIN/KEXIN"/>
    <property type="match status" value="1"/>
</dbReference>
<dbReference type="Gene3D" id="3.40.50.200">
    <property type="entry name" value="Peptidase S8/S53 domain"/>
    <property type="match status" value="1"/>
</dbReference>
<dbReference type="Gene3D" id="2.60.40.2310">
    <property type="match status" value="1"/>
</dbReference>
<dbReference type="Pfam" id="PF00082">
    <property type="entry name" value="Peptidase_S8"/>
    <property type="match status" value="1"/>
</dbReference>
<evidence type="ECO:0000256" key="1">
    <source>
        <dbReference type="ARBA" id="ARBA00004613"/>
    </source>
</evidence>
<feature type="domain" description="Subtilisin-like protease fibronectin type-III" evidence="14">
    <location>
        <begin position="726"/>
        <end position="822"/>
    </location>
</feature>
<feature type="active site" description="Charge relay system" evidence="8 9">
    <location>
        <position position="249"/>
    </location>
</feature>
<feature type="signal peptide" evidence="11">
    <location>
        <begin position="1"/>
        <end position="27"/>
    </location>
</feature>
<reference evidence="15" key="1">
    <citation type="submission" date="2021-01" db="EMBL/GenBank/DDBJ databases">
        <title>Adiantum capillus-veneris genome.</title>
        <authorList>
            <person name="Fang Y."/>
            <person name="Liao Q."/>
        </authorList>
    </citation>
    <scope>NUCLEOTIDE SEQUENCE</scope>
    <source>
        <strain evidence="15">H3</strain>
        <tissue evidence="15">Leaf</tissue>
    </source>
</reference>
<dbReference type="CDD" id="cd04852">
    <property type="entry name" value="Peptidases_S8_3"/>
    <property type="match status" value="1"/>
</dbReference>
<organism evidence="15 16">
    <name type="scientific">Adiantum capillus-veneris</name>
    <name type="common">Maidenhair fern</name>
    <dbReference type="NCBI Taxonomy" id="13818"/>
    <lineage>
        <taxon>Eukaryota</taxon>
        <taxon>Viridiplantae</taxon>
        <taxon>Streptophyta</taxon>
        <taxon>Embryophyta</taxon>
        <taxon>Tracheophyta</taxon>
        <taxon>Polypodiopsida</taxon>
        <taxon>Polypodiidae</taxon>
        <taxon>Polypodiales</taxon>
        <taxon>Pteridineae</taxon>
        <taxon>Pteridaceae</taxon>
        <taxon>Vittarioideae</taxon>
        <taxon>Adiantum</taxon>
    </lineage>
</organism>
<dbReference type="InterPro" id="IPR000209">
    <property type="entry name" value="Peptidase_S8/S53_dom"/>
</dbReference>
<feature type="active site" description="Charge relay system" evidence="8 9">
    <location>
        <position position="170"/>
    </location>
</feature>
<dbReference type="GO" id="GO:0005576">
    <property type="term" value="C:extracellular region"/>
    <property type="evidence" value="ECO:0007669"/>
    <property type="project" value="UniProtKB-SubCell"/>
</dbReference>
<dbReference type="CDD" id="cd02120">
    <property type="entry name" value="PA_subtilisin_like"/>
    <property type="match status" value="1"/>
</dbReference>